<dbReference type="KEGG" id="gjf:M493_16085"/>
<dbReference type="EMBL" id="CP006254">
    <property type="protein sequence ID" value="AGT33431.1"/>
    <property type="molecule type" value="Genomic_DNA"/>
</dbReference>
<evidence type="ECO:0000256" key="1">
    <source>
        <dbReference type="SAM" id="MobiDB-lite"/>
    </source>
</evidence>
<organism evidence="2 3">
    <name type="scientific">Geobacillus genomosp. 3</name>
    <dbReference type="NCBI Taxonomy" id="1921421"/>
    <lineage>
        <taxon>Bacteria</taxon>
        <taxon>Bacillati</taxon>
        <taxon>Bacillota</taxon>
        <taxon>Bacilli</taxon>
        <taxon>Bacillales</taxon>
        <taxon>Anoxybacillaceae</taxon>
        <taxon>Geobacillus</taxon>
    </lineage>
</organism>
<evidence type="ECO:0000313" key="2">
    <source>
        <dbReference type="EMBL" id="AGT33431.1"/>
    </source>
</evidence>
<keyword evidence="3" id="KW-1185">Reference proteome</keyword>
<protein>
    <submittedName>
        <fullName evidence="2">Uncharacterized protein</fullName>
    </submittedName>
</protein>
<sequence>MGRPNLTDDRSGKGAAPLPLLFAQERGECRCIDANGGRLERSIFHAFAVLRRLGRMGWLSGQLAARRRFEPSPPMNRFPKEVFHFKGRSSKKVGDQLLKRKGVTREAPASKIR</sequence>
<name>S6A3V3_GEOG3</name>
<feature type="region of interest" description="Disordered" evidence="1">
    <location>
        <begin position="93"/>
        <end position="113"/>
    </location>
</feature>
<dbReference type="HOGENOM" id="CLU_2129848_0_0_9"/>
<accession>S6A3V3</accession>
<dbReference type="AlphaFoldDB" id="S6A3V3"/>
<reference evidence="2 3" key="1">
    <citation type="journal article" date="2014" name="Genome Announc.">
        <title>Complete Genome Sequence of the Thermophilic Polychlorinated Biphenyl Degrader Geobacillus sp. Strain JF8 (NBRC 109937).</title>
        <authorList>
            <person name="Shintani M."/>
            <person name="Ohtsubo Y."/>
            <person name="Fukuda K."/>
            <person name="Hosoyama A."/>
            <person name="Ohji S."/>
            <person name="Yamazoe A."/>
            <person name="Fujita N."/>
            <person name="Nagata Y."/>
            <person name="Tsuda M."/>
            <person name="Hatta T."/>
            <person name="Kimbara K."/>
        </authorList>
    </citation>
    <scope>NUCLEOTIDE SEQUENCE [LARGE SCALE GENOMIC DNA]</scope>
    <source>
        <strain evidence="2 3">JF8</strain>
    </source>
</reference>
<dbReference type="Proteomes" id="UP000015500">
    <property type="component" value="Chromosome"/>
</dbReference>
<proteinExistence type="predicted"/>
<dbReference type="STRING" id="1921421.M493_16085"/>
<gene>
    <name evidence="2" type="ORF">M493_16085</name>
</gene>
<evidence type="ECO:0000313" key="3">
    <source>
        <dbReference type="Proteomes" id="UP000015500"/>
    </source>
</evidence>